<dbReference type="Proteomes" id="UP000663853">
    <property type="component" value="Unassembled WGS sequence"/>
</dbReference>
<evidence type="ECO:0000313" key="1">
    <source>
        <dbReference type="EMBL" id="CAE6516951.1"/>
    </source>
</evidence>
<accession>A0A8H3D6K2</accession>
<reference evidence="1" key="1">
    <citation type="submission" date="2021-01" db="EMBL/GenBank/DDBJ databases">
        <authorList>
            <person name="Kaushik A."/>
        </authorList>
    </citation>
    <scope>NUCLEOTIDE SEQUENCE</scope>
    <source>
        <strain evidence="1">AG6-10EEA</strain>
    </source>
</reference>
<protein>
    <submittedName>
        <fullName evidence="1">Uncharacterized protein</fullName>
    </submittedName>
</protein>
<dbReference type="EMBL" id="CAJMXA010003816">
    <property type="protein sequence ID" value="CAE6516951.1"/>
    <property type="molecule type" value="Genomic_DNA"/>
</dbReference>
<name>A0A8H3D6K2_9AGAM</name>
<sequence>MRKWPGSRSRAHTGGTIQIIKFNACQDRKALTYLGQRPSSMRFSHLAHVRIRLRLTELVVELALAEVFDLVGKPSRFVSHPSISRVFAVTGTTSDGSSESGVGVTMNVPPTSAELGLV</sequence>
<dbReference type="AlphaFoldDB" id="A0A8H3D6K2"/>
<comment type="caution">
    <text evidence="1">The sequence shown here is derived from an EMBL/GenBank/DDBJ whole genome shotgun (WGS) entry which is preliminary data.</text>
</comment>
<organism evidence="1 2">
    <name type="scientific">Rhizoctonia solani</name>
    <dbReference type="NCBI Taxonomy" id="456999"/>
    <lineage>
        <taxon>Eukaryota</taxon>
        <taxon>Fungi</taxon>
        <taxon>Dikarya</taxon>
        <taxon>Basidiomycota</taxon>
        <taxon>Agaricomycotina</taxon>
        <taxon>Agaricomycetes</taxon>
        <taxon>Cantharellales</taxon>
        <taxon>Ceratobasidiaceae</taxon>
        <taxon>Rhizoctonia</taxon>
    </lineage>
</organism>
<proteinExistence type="predicted"/>
<evidence type="ECO:0000313" key="2">
    <source>
        <dbReference type="Proteomes" id="UP000663853"/>
    </source>
</evidence>
<gene>
    <name evidence="1" type="ORF">RDB_LOCUS138929</name>
</gene>